<sequence>MALCAKNKVRFIDGTLPELANGDPNKPLWVMAKSMVVTWIVNLLEKDLQPNIACIEITRVFWEDLRQRFAQGNETRIYQLKSVIYASRQEGRPAAEYYGSLKELWEKTARREPTSLHTRSTCYELNGHLTNLDSQRSSSGWDNQLKVGSSKGSKRTYGKKQHGSYGKRLESVFNQANAIQTANQSFPTLLFFKGQIQCLLSLAKPDEEGEI</sequence>
<organism evidence="2 3">
    <name type="scientific">Punica granatum</name>
    <name type="common">Pomegranate</name>
    <dbReference type="NCBI Taxonomy" id="22663"/>
    <lineage>
        <taxon>Eukaryota</taxon>
        <taxon>Viridiplantae</taxon>
        <taxon>Streptophyta</taxon>
        <taxon>Embryophyta</taxon>
        <taxon>Tracheophyta</taxon>
        <taxon>Spermatophyta</taxon>
        <taxon>Magnoliopsida</taxon>
        <taxon>eudicotyledons</taxon>
        <taxon>Gunneridae</taxon>
        <taxon>Pentapetalae</taxon>
        <taxon>rosids</taxon>
        <taxon>malvids</taxon>
        <taxon>Myrtales</taxon>
        <taxon>Lythraceae</taxon>
        <taxon>Punica</taxon>
    </lineage>
</organism>
<feature type="region of interest" description="Disordered" evidence="1">
    <location>
        <begin position="135"/>
        <end position="163"/>
    </location>
</feature>
<dbReference type="PANTHER" id="PTHR37610">
    <property type="entry name" value="CCHC-TYPE DOMAIN-CONTAINING PROTEIN"/>
    <property type="match status" value="1"/>
</dbReference>
<feature type="compositionally biased region" description="Polar residues" evidence="1">
    <location>
        <begin position="135"/>
        <end position="151"/>
    </location>
</feature>
<keyword evidence="3" id="KW-1185">Reference proteome</keyword>
<dbReference type="PANTHER" id="PTHR37610:SF97">
    <property type="entry name" value="RETROTRANSPOSON GAG DOMAIN-CONTAINING PROTEIN"/>
    <property type="match status" value="1"/>
</dbReference>
<reference evidence="2 3" key="1">
    <citation type="submission" date="2017-11" db="EMBL/GenBank/DDBJ databases">
        <title>De-novo sequencing of pomegranate (Punica granatum L.) genome.</title>
        <authorList>
            <person name="Akparov Z."/>
            <person name="Amiraslanov A."/>
            <person name="Hajiyeva S."/>
            <person name="Abbasov M."/>
            <person name="Kaur K."/>
            <person name="Hamwieh A."/>
            <person name="Solovyev V."/>
            <person name="Salamov A."/>
            <person name="Braich B."/>
            <person name="Kosarev P."/>
            <person name="Mahmoud A."/>
            <person name="Hajiyev E."/>
            <person name="Babayeva S."/>
            <person name="Izzatullayeva V."/>
            <person name="Mammadov A."/>
            <person name="Mammadov A."/>
            <person name="Sharifova S."/>
            <person name="Ojaghi J."/>
            <person name="Eynullazada K."/>
            <person name="Bayramov B."/>
            <person name="Abdulazimova A."/>
            <person name="Shahmuradov I."/>
        </authorList>
    </citation>
    <scope>NUCLEOTIDE SEQUENCE [LARGE SCALE GENOMIC DNA]</scope>
    <source>
        <strain evidence="3">cv. AG2017</strain>
        <tissue evidence="2">Leaf</tissue>
    </source>
</reference>
<dbReference type="EMBL" id="PGOL01000475">
    <property type="protein sequence ID" value="PKI70041.1"/>
    <property type="molecule type" value="Genomic_DNA"/>
</dbReference>
<feature type="compositionally biased region" description="Basic residues" evidence="1">
    <location>
        <begin position="152"/>
        <end position="162"/>
    </location>
</feature>
<accession>A0A2I0KNH5</accession>
<evidence type="ECO:0000313" key="2">
    <source>
        <dbReference type="EMBL" id="PKI70041.1"/>
    </source>
</evidence>
<name>A0A2I0KNH5_PUNGR</name>
<dbReference type="Proteomes" id="UP000233551">
    <property type="component" value="Unassembled WGS sequence"/>
</dbReference>
<dbReference type="AlphaFoldDB" id="A0A2I0KNH5"/>
<gene>
    <name evidence="2" type="ORF">CRG98_009504</name>
</gene>
<evidence type="ECO:0000313" key="3">
    <source>
        <dbReference type="Proteomes" id="UP000233551"/>
    </source>
</evidence>
<proteinExistence type="predicted"/>
<evidence type="ECO:0000256" key="1">
    <source>
        <dbReference type="SAM" id="MobiDB-lite"/>
    </source>
</evidence>
<protein>
    <submittedName>
        <fullName evidence="2">Uncharacterized protein</fullName>
    </submittedName>
</protein>
<dbReference type="STRING" id="22663.A0A2I0KNH5"/>
<comment type="caution">
    <text evidence="2">The sequence shown here is derived from an EMBL/GenBank/DDBJ whole genome shotgun (WGS) entry which is preliminary data.</text>
</comment>